<keyword evidence="3" id="KW-1003">Cell membrane</keyword>
<feature type="transmembrane region" description="Helical" evidence="7">
    <location>
        <begin position="102"/>
        <end position="122"/>
    </location>
</feature>
<feature type="transmembrane region" description="Helical" evidence="7">
    <location>
        <begin position="259"/>
        <end position="279"/>
    </location>
</feature>
<keyword evidence="5 7" id="KW-1133">Transmembrane helix</keyword>
<dbReference type="Gene3D" id="1.10.3720.10">
    <property type="entry name" value="MetI-like"/>
    <property type="match status" value="1"/>
</dbReference>
<evidence type="ECO:0000256" key="3">
    <source>
        <dbReference type="ARBA" id="ARBA00022475"/>
    </source>
</evidence>
<feature type="transmembrane region" description="Helical" evidence="7">
    <location>
        <begin position="7"/>
        <end position="32"/>
    </location>
</feature>
<proteinExistence type="inferred from homology"/>
<evidence type="ECO:0000256" key="2">
    <source>
        <dbReference type="ARBA" id="ARBA00022448"/>
    </source>
</evidence>
<evidence type="ECO:0000256" key="4">
    <source>
        <dbReference type="ARBA" id="ARBA00022692"/>
    </source>
</evidence>
<keyword evidence="10" id="KW-1185">Reference proteome</keyword>
<reference evidence="9" key="1">
    <citation type="submission" date="2022-01" db="EMBL/GenBank/DDBJ databases">
        <authorList>
            <person name="Criscuolo A."/>
        </authorList>
    </citation>
    <scope>NUCLEOTIDE SEQUENCE</scope>
    <source>
        <strain evidence="9">CIP111893</strain>
    </source>
</reference>
<keyword evidence="4 7" id="KW-0812">Transmembrane</keyword>
<evidence type="ECO:0000313" key="9">
    <source>
        <dbReference type="EMBL" id="CAH1216293.1"/>
    </source>
</evidence>
<keyword evidence="6 7" id="KW-0472">Membrane</keyword>
<evidence type="ECO:0000256" key="7">
    <source>
        <dbReference type="RuleBase" id="RU363032"/>
    </source>
</evidence>
<comment type="subcellular location">
    <subcellularLocation>
        <location evidence="1 7">Cell membrane</location>
        <topology evidence="1 7">Multi-pass membrane protein</topology>
    </subcellularLocation>
</comment>
<dbReference type="InterPro" id="IPR035906">
    <property type="entry name" value="MetI-like_sf"/>
</dbReference>
<feature type="transmembrane region" description="Helical" evidence="7">
    <location>
        <begin position="152"/>
        <end position="174"/>
    </location>
</feature>
<dbReference type="PROSITE" id="PS50928">
    <property type="entry name" value="ABC_TM1"/>
    <property type="match status" value="1"/>
</dbReference>
<dbReference type="Pfam" id="PF00528">
    <property type="entry name" value="BPD_transp_1"/>
    <property type="match status" value="1"/>
</dbReference>
<dbReference type="RefSeq" id="WP_236344420.1">
    <property type="nucleotide sequence ID" value="NZ_CAKMMF010000026.1"/>
</dbReference>
<feature type="transmembrane region" description="Helical" evidence="7">
    <location>
        <begin position="226"/>
        <end position="247"/>
    </location>
</feature>
<dbReference type="PANTHER" id="PTHR30193">
    <property type="entry name" value="ABC TRANSPORTER PERMEASE PROTEIN"/>
    <property type="match status" value="1"/>
</dbReference>
<dbReference type="CDD" id="cd06261">
    <property type="entry name" value="TM_PBP2"/>
    <property type="match status" value="1"/>
</dbReference>
<gene>
    <name evidence="9" type="primary">lacF_6</name>
    <name evidence="9" type="ORF">PAECIP111893_04091</name>
</gene>
<evidence type="ECO:0000256" key="5">
    <source>
        <dbReference type="ARBA" id="ARBA00022989"/>
    </source>
</evidence>
<feature type="domain" description="ABC transmembrane type-1" evidence="8">
    <location>
        <begin position="65"/>
        <end position="276"/>
    </location>
</feature>
<evidence type="ECO:0000259" key="8">
    <source>
        <dbReference type="PROSITE" id="PS50928"/>
    </source>
</evidence>
<organism evidence="9 10">
    <name type="scientific">Paenibacillus plantiphilus</name>
    <dbReference type="NCBI Taxonomy" id="2905650"/>
    <lineage>
        <taxon>Bacteria</taxon>
        <taxon>Bacillati</taxon>
        <taxon>Bacillota</taxon>
        <taxon>Bacilli</taxon>
        <taxon>Bacillales</taxon>
        <taxon>Paenibacillaceae</taxon>
        <taxon>Paenibacillus</taxon>
    </lineage>
</organism>
<protein>
    <submittedName>
        <fullName evidence="9">Lactose transport system permease protein LacF</fullName>
    </submittedName>
</protein>
<feature type="transmembrane region" description="Helical" evidence="7">
    <location>
        <begin position="69"/>
        <end position="90"/>
    </location>
</feature>
<name>A0ABN8GRQ4_9BACL</name>
<dbReference type="InterPro" id="IPR000515">
    <property type="entry name" value="MetI-like"/>
</dbReference>
<feature type="transmembrane region" description="Helical" evidence="7">
    <location>
        <begin position="195"/>
        <end position="220"/>
    </location>
</feature>
<dbReference type="PANTHER" id="PTHR30193:SF1">
    <property type="entry name" value="ABC TRANSPORTER PERMEASE PROTEIN YESP-RELATED"/>
    <property type="match status" value="1"/>
</dbReference>
<comment type="similarity">
    <text evidence="7">Belongs to the binding-protein-dependent transport system permease family.</text>
</comment>
<dbReference type="Proteomes" id="UP000838686">
    <property type="component" value="Unassembled WGS sequence"/>
</dbReference>
<accession>A0ABN8GRQ4</accession>
<evidence type="ECO:0000256" key="1">
    <source>
        <dbReference type="ARBA" id="ARBA00004651"/>
    </source>
</evidence>
<keyword evidence="2 7" id="KW-0813">Transport</keyword>
<dbReference type="InterPro" id="IPR051393">
    <property type="entry name" value="ABC_transporter_permease"/>
</dbReference>
<comment type="caution">
    <text evidence="9">The sequence shown here is derived from an EMBL/GenBank/DDBJ whole genome shotgun (WGS) entry which is preliminary data.</text>
</comment>
<sequence>MKQNNLAGYLFISPWIIGFLFFTGAPVLYTFAISGFQWDLMSTPTFIGLDNYVKMFKDPLFYQSVKVTLIYTLTSVPLQVIVAMLAAMLLNKELKAMKLFRTLIYLPSIMSGVAVAMIWSWMYNPKFGLVNDVLGWFGIAGPEWLFDEKFSLAALVLMSLWSIGGPMVIFLAGLQDIPDYMYEAAHLDGASKFRLFWHVTLPMLSPTVLFNSVMGLILSFQVFTQAYVMTGGGPSDSTLFLVLYIFLNGFKYFDMGYASTLSVVLFLMVFVLTVLQFKLSKRFVHYDR</sequence>
<evidence type="ECO:0000313" key="10">
    <source>
        <dbReference type="Proteomes" id="UP000838686"/>
    </source>
</evidence>
<evidence type="ECO:0000256" key="6">
    <source>
        <dbReference type="ARBA" id="ARBA00023136"/>
    </source>
</evidence>
<dbReference type="EMBL" id="CAKMMF010000026">
    <property type="protein sequence ID" value="CAH1216293.1"/>
    <property type="molecule type" value="Genomic_DNA"/>
</dbReference>
<dbReference type="SUPFAM" id="SSF161098">
    <property type="entry name" value="MetI-like"/>
    <property type="match status" value="1"/>
</dbReference>